<dbReference type="Pfam" id="PF01844">
    <property type="entry name" value="HNH"/>
    <property type="match status" value="1"/>
</dbReference>
<dbReference type="GO" id="GO:0004519">
    <property type="term" value="F:endonuclease activity"/>
    <property type="evidence" value="ECO:0007669"/>
    <property type="project" value="InterPro"/>
</dbReference>
<proteinExistence type="predicted"/>
<dbReference type="GO" id="GO:0008270">
    <property type="term" value="F:zinc ion binding"/>
    <property type="evidence" value="ECO:0007669"/>
    <property type="project" value="InterPro"/>
</dbReference>
<dbReference type="InterPro" id="IPR002711">
    <property type="entry name" value="HNH"/>
</dbReference>
<accession>A0A6C0LPZ6</accession>
<dbReference type="AlphaFoldDB" id="A0A6C0LPZ6"/>
<name>A0A6C0LPZ6_9ZZZZ</name>
<protein>
    <recommendedName>
        <fullName evidence="1">HNH domain-containing protein</fullName>
    </recommendedName>
</protein>
<sequence length="155" mass="18128">MTNVSSSSLIPPHIRDSNDWNAPPNPFLEIDRLQERLRIHLVNMNVQMTKRERIKYVVRKLIDQNETCAFGKRVKGKYCWNAVKDESLLYLKLTWGHIMPRCRKEKDSPENLYLLCARCNEKLQGSRDPGQLMVEMESKMAHIAEIIAERSCDKI</sequence>
<evidence type="ECO:0000259" key="1">
    <source>
        <dbReference type="Pfam" id="PF01844"/>
    </source>
</evidence>
<dbReference type="GO" id="GO:0003676">
    <property type="term" value="F:nucleic acid binding"/>
    <property type="evidence" value="ECO:0007669"/>
    <property type="project" value="InterPro"/>
</dbReference>
<organism evidence="2">
    <name type="scientific">viral metagenome</name>
    <dbReference type="NCBI Taxonomy" id="1070528"/>
    <lineage>
        <taxon>unclassified sequences</taxon>
        <taxon>metagenomes</taxon>
        <taxon>organismal metagenomes</taxon>
    </lineage>
</organism>
<reference evidence="2" key="1">
    <citation type="journal article" date="2020" name="Nature">
        <title>Giant virus diversity and host interactions through global metagenomics.</title>
        <authorList>
            <person name="Schulz F."/>
            <person name="Roux S."/>
            <person name="Paez-Espino D."/>
            <person name="Jungbluth S."/>
            <person name="Walsh D.A."/>
            <person name="Denef V.J."/>
            <person name="McMahon K.D."/>
            <person name="Konstantinidis K.T."/>
            <person name="Eloe-Fadrosh E.A."/>
            <person name="Kyrpides N.C."/>
            <person name="Woyke T."/>
        </authorList>
    </citation>
    <scope>NUCLEOTIDE SEQUENCE</scope>
    <source>
        <strain evidence="2">GVMAG-M-3300027963-41</strain>
    </source>
</reference>
<dbReference type="EMBL" id="MN740535">
    <property type="protein sequence ID" value="QHU32038.1"/>
    <property type="molecule type" value="Genomic_DNA"/>
</dbReference>
<feature type="domain" description="HNH" evidence="1">
    <location>
        <begin position="78"/>
        <end position="122"/>
    </location>
</feature>
<evidence type="ECO:0000313" key="2">
    <source>
        <dbReference type="EMBL" id="QHU32038.1"/>
    </source>
</evidence>
<dbReference type="Gene3D" id="1.10.30.50">
    <property type="match status" value="1"/>
</dbReference>